<dbReference type="eggNOG" id="ENOG502QT3I">
    <property type="taxonomic scope" value="Eukaryota"/>
</dbReference>
<dbReference type="Proteomes" id="UP000032180">
    <property type="component" value="Chromosome 9"/>
</dbReference>
<dbReference type="STRING" id="77586.A0A0D9XBY1"/>
<reference evidence="2" key="3">
    <citation type="submission" date="2015-04" db="UniProtKB">
        <authorList>
            <consortium name="EnsemblPlants"/>
        </authorList>
    </citation>
    <scope>IDENTIFICATION</scope>
</reference>
<organism evidence="2 3">
    <name type="scientific">Leersia perrieri</name>
    <dbReference type="NCBI Taxonomy" id="77586"/>
    <lineage>
        <taxon>Eukaryota</taxon>
        <taxon>Viridiplantae</taxon>
        <taxon>Streptophyta</taxon>
        <taxon>Embryophyta</taxon>
        <taxon>Tracheophyta</taxon>
        <taxon>Spermatophyta</taxon>
        <taxon>Magnoliopsida</taxon>
        <taxon>Liliopsida</taxon>
        <taxon>Poales</taxon>
        <taxon>Poaceae</taxon>
        <taxon>BOP clade</taxon>
        <taxon>Oryzoideae</taxon>
        <taxon>Oryzeae</taxon>
        <taxon>Oryzinae</taxon>
        <taxon>Leersia</taxon>
    </lineage>
</organism>
<proteinExistence type="predicted"/>
<reference evidence="3" key="2">
    <citation type="submission" date="2013-12" db="EMBL/GenBank/DDBJ databases">
        <authorList>
            <person name="Yu Y."/>
            <person name="Lee S."/>
            <person name="de Baynast K."/>
            <person name="Wissotski M."/>
            <person name="Liu L."/>
            <person name="Talag J."/>
            <person name="Goicoechea J."/>
            <person name="Angelova A."/>
            <person name="Jetty R."/>
            <person name="Kudrna D."/>
            <person name="Golser W."/>
            <person name="Rivera L."/>
            <person name="Zhang J."/>
            <person name="Wing R."/>
        </authorList>
    </citation>
    <scope>NUCLEOTIDE SEQUENCE</scope>
</reference>
<dbReference type="AlphaFoldDB" id="A0A0D9XBY1"/>
<protein>
    <submittedName>
        <fullName evidence="2">Uncharacterized protein</fullName>
    </submittedName>
</protein>
<feature type="compositionally biased region" description="Low complexity" evidence="1">
    <location>
        <begin position="230"/>
        <end position="252"/>
    </location>
</feature>
<dbReference type="PANTHER" id="PTHR34285">
    <property type="entry name" value="OS08G0510800 PROTEIN"/>
    <property type="match status" value="1"/>
</dbReference>
<sequence length="260" mass="26939">MKASLKLRDDGAASPLLRAKLPVPLFSLPAVASLTAGDPSDLRLSLSTAFPSLPSLRLSYTPNRSSPSPPLSLAVVLGSGPGGCPSSSSSAITMAVEVNTAGAVSFSLVLKPSMGDFSIRKWFDSGSAAAAPPASEVTMRSAVPVRGGAAEVRVRWGVRIPAEVSAGGEYGAAALALRRLPFLVLRKVTVARRPAAAAAAIGDEVREEEKTRRENEKLRRELEELHAEKGTSATMSAAAAAAVGRRSSGWRSPPEMAGGR</sequence>
<accession>A0A0D9XBY1</accession>
<dbReference type="EnsemblPlants" id="LPERR09G02410.1">
    <property type="protein sequence ID" value="LPERR09G02410.1"/>
    <property type="gene ID" value="LPERR09G02410"/>
</dbReference>
<feature type="region of interest" description="Disordered" evidence="1">
    <location>
        <begin position="225"/>
        <end position="260"/>
    </location>
</feature>
<dbReference type="HOGENOM" id="CLU_1071019_0_0_1"/>
<evidence type="ECO:0000256" key="1">
    <source>
        <dbReference type="SAM" id="MobiDB-lite"/>
    </source>
</evidence>
<name>A0A0D9XBY1_9ORYZ</name>
<reference evidence="2 3" key="1">
    <citation type="submission" date="2012-08" db="EMBL/GenBank/DDBJ databases">
        <title>Oryza genome evolution.</title>
        <authorList>
            <person name="Wing R.A."/>
        </authorList>
    </citation>
    <scope>NUCLEOTIDE SEQUENCE</scope>
</reference>
<keyword evidence="3" id="KW-1185">Reference proteome</keyword>
<evidence type="ECO:0000313" key="2">
    <source>
        <dbReference type="EnsemblPlants" id="LPERR09G02410.1"/>
    </source>
</evidence>
<dbReference type="PANTHER" id="PTHR34285:SF8">
    <property type="entry name" value="OS09G0278700 PROTEIN"/>
    <property type="match status" value="1"/>
</dbReference>
<dbReference type="Gramene" id="LPERR09G02410.1">
    <property type="protein sequence ID" value="LPERR09G02410.1"/>
    <property type="gene ID" value="LPERR09G02410"/>
</dbReference>
<evidence type="ECO:0000313" key="3">
    <source>
        <dbReference type="Proteomes" id="UP000032180"/>
    </source>
</evidence>